<keyword evidence="2" id="KW-1185">Reference proteome</keyword>
<evidence type="ECO:0000313" key="1">
    <source>
        <dbReference type="EMBL" id="CAD7015060.1"/>
    </source>
</evidence>
<comment type="caution">
    <text evidence="1">The sequence shown here is derived from an EMBL/GenBank/DDBJ whole genome shotgun (WGS) entry which is preliminary data.</text>
</comment>
<evidence type="ECO:0000313" key="2">
    <source>
        <dbReference type="Proteomes" id="UP000606786"/>
    </source>
</evidence>
<dbReference type="Proteomes" id="UP000606786">
    <property type="component" value="Unassembled WGS sequence"/>
</dbReference>
<dbReference type="EMBL" id="CAJHJT010000056">
    <property type="protein sequence ID" value="CAD7015060.1"/>
    <property type="molecule type" value="Genomic_DNA"/>
</dbReference>
<organism evidence="1 2">
    <name type="scientific">Ceratitis capitata</name>
    <name type="common">Mediterranean fruit fly</name>
    <name type="synonym">Tephritis capitata</name>
    <dbReference type="NCBI Taxonomy" id="7213"/>
    <lineage>
        <taxon>Eukaryota</taxon>
        <taxon>Metazoa</taxon>
        <taxon>Ecdysozoa</taxon>
        <taxon>Arthropoda</taxon>
        <taxon>Hexapoda</taxon>
        <taxon>Insecta</taxon>
        <taxon>Pterygota</taxon>
        <taxon>Neoptera</taxon>
        <taxon>Endopterygota</taxon>
        <taxon>Diptera</taxon>
        <taxon>Brachycera</taxon>
        <taxon>Muscomorpha</taxon>
        <taxon>Tephritoidea</taxon>
        <taxon>Tephritidae</taxon>
        <taxon>Ceratitis</taxon>
        <taxon>Ceratitis</taxon>
    </lineage>
</organism>
<reference evidence="1" key="1">
    <citation type="submission" date="2020-11" db="EMBL/GenBank/DDBJ databases">
        <authorList>
            <person name="Whitehead M."/>
        </authorList>
    </citation>
    <scope>NUCLEOTIDE SEQUENCE</scope>
    <source>
        <strain evidence="1">EGII</strain>
    </source>
</reference>
<proteinExistence type="predicted"/>
<accession>A0A811VIE8</accession>
<sequence length="59" mass="6718">MCTLFICCRHIGQQALTLQETPPKLHLPLNVPGRIRNQLAFQSLICSHLLELPFLISLH</sequence>
<dbReference type="AlphaFoldDB" id="A0A811VIE8"/>
<gene>
    <name evidence="1" type="ORF">CCAP1982_LOCUS23016</name>
</gene>
<name>A0A811VIE8_CERCA</name>
<protein>
    <submittedName>
        <fullName evidence="1">(Mediterranean fruit fly) hypothetical protein</fullName>
    </submittedName>
</protein>